<proteinExistence type="predicted"/>
<sequence>MEKGLMAYMEVLRLVCQLPADTRMYYDKYARESFVNYRELEAPIRKKKVALLSYLHYAVDVSAADGLKIEDMLLRMKYHAITVIREAGITSHLEGSRPGAGIHPRANFI</sequence>
<keyword evidence="2" id="KW-1185">Reference proteome</keyword>
<evidence type="ECO:0000313" key="2">
    <source>
        <dbReference type="Proteomes" id="UP001412067"/>
    </source>
</evidence>
<accession>A0ABR2MLA3</accession>
<comment type="caution">
    <text evidence="1">The sequence shown here is derived from an EMBL/GenBank/DDBJ whole genome shotgun (WGS) entry which is preliminary data.</text>
</comment>
<evidence type="ECO:0000313" key="1">
    <source>
        <dbReference type="EMBL" id="KAK8964339.1"/>
    </source>
</evidence>
<name>A0ABR2MLA3_9ASPA</name>
<dbReference type="Proteomes" id="UP001412067">
    <property type="component" value="Unassembled WGS sequence"/>
</dbReference>
<protein>
    <submittedName>
        <fullName evidence="1">LYR motif-containing protein</fullName>
    </submittedName>
</protein>
<dbReference type="EMBL" id="JBBWWR010000007">
    <property type="protein sequence ID" value="KAK8964339.1"/>
    <property type="molecule type" value="Genomic_DNA"/>
</dbReference>
<dbReference type="PANTHER" id="PTHR36758:SF1">
    <property type="entry name" value="OS01G0342800 PROTEIN"/>
    <property type="match status" value="1"/>
</dbReference>
<dbReference type="PANTHER" id="PTHR36758">
    <property type="entry name" value="OS01G0342800 PROTEIN"/>
    <property type="match status" value="1"/>
</dbReference>
<reference evidence="1 2" key="1">
    <citation type="journal article" date="2022" name="Nat. Plants">
        <title>Genomes of leafy and leafless Platanthera orchids illuminate the evolution of mycoheterotrophy.</title>
        <authorList>
            <person name="Li M.H."/>
            <person name="Liu K.W."/>
            <person name="Li Z."/>
            <person name="Lu H.C."/>
            <person name="Ye Q.L."/>
            <person name="Zhang D."/>
            <person name="Wang J.Y."/>
            <person name="Li Y.F."/>
            <person name="Zhong Z.M."/>
            <person name="Liu X."/>
            <person name="Yu X."/>
            <person name="Liu D.K."/>
            <person name="Tu X.D."/>
            <person name="Liu B."/>
            <person name="Hao Y."/>
            <person name="Liao X.Y."/>
            <person name="Jiang Y.T."/>
            <person name="Sun W.H."/>
            <person name="Chen J."/>
            <person name="Chen Y.Q."/>
            <person name="Ai Y."/>
            <person name="Zhai J.W."/>
            <person name="Wu S.S."/>
            <person name="Zhou Z."/>
            <person name="Hsiao Y.Y."/>
            <person name="Wu W.L."/>
            <person name="Chen Y.Y."/>
            <person name="Lin Y.F."/>
            <person name="Hsu J.L."/>
            <person name="Li C.Y."/>
            <person name="Wang Z.W."/>
            <person name="Zhao X."/>
            <person name="Zhong W.Y."/>
            <person name="Ma X.K."/>
            <person name="Ma L."/>
            <person name="Huang J."/>
            <person name="Chen G.Z."/>
            <person name="Huang M.Z."/>
            <person name="Huang L."/>
            <person name="Peng D.H."/>
            <person name="Luo Y.B."/>
            <person name="Zou S.Q."/>
            <person name="Chen S.P."/>
            <person name="Lan S."/>
            <person name="Tsai W.C."/>
            <person name="Van de Peer Y."/>
            <person name="Liu Z.J."/>
        </authorList>
    </citation>
    <scope>NUCLEOTIDE SEQUENCE [LARGE SCALE GENOMIC DNA]</scope>
    <source>
        <strain evidence="1">Lor288</strain>
    </source>
</reference>
<organism evidence="1 2">
    <name type="scientific">Platanthera guangdongensis</name>
    <dbReference type="NCBI Taxonomy" id="2320717"/>
    <lineage>
        <taxon>Eukaryota</taxon>
        <taxon>Viridiplantae</taxon>
        <taxon>Streptophyta</taxon>
        <taxon>Embryophyta</taxon>
        <taxon>Tracheophyta</taxon>
        <taxon>Spermatophyta</taxon>
        <taxon>Magnoliopsida</taxon>
        <taxon>Liliopsida</taxon>
        <taxon>Asparagales</taxon>
        <taxon>Orchidaceae</taxon>
        <taxon>Orchidoideae</taxon>
        <taxon>Orchideae</taxon>
        <taxon>Orchidinae</taxon>
        <taxon>Platanthera</taxon>
    </lineage>
</organism>
<gene>
    <name evidence="1" type="ORF">KSP40_PGU016907</name>
</gene>